<dbReference type="GO" id="GO:0006044">
    <property type="term" value="P:N-acetylglucosamine metabolic process"/>
    <property type="evidence" value="ECO:0007669"/>
    <property type="project" value="TreeGrafter"/>
</dbReference>
<evidence type="ECO:0000313" key="1">
    <source>
        <dbReference type="EMBL" id="CDK28074.1"/>
    </source>
</evidence>
<name>W6MN63_9ASCO</name>
<organism evidence="1 2">
    <name type="scientific">Kuraishia capsulata CBS 1993</name>
    <dbReference type="NCBI Taxonomy" id="1382522"/>
    <lineage>
        <taxon>Eukaryota</taxon>
        <taxon>Fungi</taxon>
        <taxon>Dikarya</taxon>
        <taxon>Ascomycota</taxon>
        <taxon>Saccharomycotina</taxon>
        <taxon>Pichiomycetes</taxon>
        <taxon>Pichiales</taxon>
        <taxon>Pichiaceae</taxon>
        <taxon>Kuraishia</taxon>
    </lineage>
</organism>
<dbReference type="PANTHER" id="PTHR35020">
    <property type="entry name" value="N-ACETYLGLUCOSAMINE-INDUCED PROTEIN 1"/>
    <property type="match status" value="1"/>
</dbReference>
<gene>
    <name evidence="1" type="ORF">KUCA_T00004055001</name>
</gene>
<protein>
    <recommendedName>
        <fullName evidence="3">N-acetylglucosamine-induced protein 1</fullName>
    </recommendedName>
</protein>
<dbReference type="RefSeq" id="XP_022460065.1">
    <property type="nucleotide sequence ID" value="XM_022600750.1"/>
</dbReference>
<evidence type="ECO:0000313" key="2">
    <source>
        <dbReference type="Proteomes" id="UP000019384"/>
    </source>
</evidence>
<dbReference type="EMBL" id="HG793129">
    <property type="protein sequence ID" value="CDK28074.1"/>
    <property type="molecule type" value="Genomic_DNA"/>
</dbReference>
<dbReference type="Pfam" id="PF12239">
    <property type="entry name" value="DUF3605"/>
    <property type="match status" value="1"/>
</dbReference>
<dbReference type="GO" id="GO:0005737">
    <property type="term" value="C:cytoplasm"/>
    <property type="evidence" value="ECO:0007669"/>
    <property type="project" value="TreeGrafter"/>
</dbReference>
<proteinExistence type="predicted"/>
<dbReference type="STRING" id="1382522.W6MN63"/>
<dbReference type="PANTHER" id="PTHR35020:SF2">
    <property type="entry name" value="N-ACETYLGLUCOSAMINE-INDUCED PROTEIN 1"/>
    <property type="match status" value="1"/>
</dbReference>
<sequence>MATSETPMTWEVLKEVLQTNDIAKLYRSPESLEKYRRRKQQLAEANVSVHYNLLVNQLHWAEPSPGGELKGVKLDVKATDPRLFANEDDILILENEFPYNFEKGMKHLVVWTKNFIEPDPHSALGDISPETRSIIGLYVKKTFVDWLGYPQENILWFRNWSALQSVKSIAHIHVVIKDFDESDLEKIVGTGGQPLNYEEDFTSPRL</sequence>
<dbReference type="GeneID" id="34521453"/>
<evidence type="ECO:0008006" key="3">
    <source>
        <dbReference type="Google" id="ProtNLM"/>
    </source>
</evidence>
<dbReference type="AlphaFoldDB" id="W6MN63"/>
<reference evidence="1" key="2">
    <citation type="submission" date="2014-02" db="EMBL/GenBank/DDBJ databases">
        <title>Complete DNA sequence of /Kuraishia capsulata/ illustrates novel genomic features among budding yeasts (/Saccharomycotina/).</title>
        <authorList>
            <person name="Morales L."/>
            <person name="Noel B."/>
            <person name="Porcel B."/>
            <person name="Marcet-Houben M."/>
            <person name="Hullo M-F."/>
            <person name="Sacerdot C."/>
            <person name="Tekaia F."/>
            <person name="Leh-Louis V."/>
            <person name="Despons L."/>
            <person name="Khanna V."/>
            <person name="Aury J-M."/>
            <person name="Barbe V."/>
            <person name="Couloux A."/>
            <person name="Labadie K."/>
            <person name="Pelletier E."/>
            <person name="Souciet J-L."/>
            <person name="Boekhout T."/>
            <person name="Gabaldon T."/>
            <person name="Wincker P."/>
            <person name="Dujon B."/>
        </authorList>
    </citation>
    <scope>NUCLEOTIDE SEQUENCE</scope>
    <source>
        <strain evidence="1">CBS 1993</strain>
    </source>
</reference>
<dbReference type="HOGENOM" id="CLU_075862_2_0_1"/>
<dbReference type="Proteomes" id="UP000019384">
    <property type="component" value="Unassembled WGS sequence"/>
</dbReference>
<dbReference type="OrthoDB" id="10053431at2759"/>
<dbReference type="InterPro" id="IPR022036">
    <property type="entry name" value="DUF3605"/>
</dbReference>
<reference evidence="1" key="1">
    <citation type="submission" date="2013-12" db="EMBL/GenBank/DDBJ databases">
        <authorList>
            <person name="Genoscope - CEA"/>
        </authorList>
    </citation>
    <scope>NUCLEOTIDE SEQUENCE</scope>
    <source>
        <strain evidence="1">CBS 1993</strain>
    </source>
</reference>
<keyword evidence="2" id="KW-1185">Reference proteome</keyword>
<accession>W6MN63</accession>